<evidence type="ECO:0000256" key="7">
    <source>
        <dbReference type="SAM" id="Phobius"/>
    </source>
</evidence>
<gene>
    <name evidence="8" type="ORF">Cflav_PD4475</name>
</gene>
<keyword evidence="4 7" id="KW-1133">Transmembrane helix</keyword>
<evidence type="ECO:0000256" key="4">
    <source>
        <dbReference type="ARBA" id="ARBA00022989"/>
    </source>
</evidence>
<feature type="transmembrane region" description="Helical" evidence="7">
    <location>
        <begin position="155"/>
        <end position="177"/>
    </location>
</feature>
<protein>
    <recommendedName>
        <fullName evidence="10">Permease</fullName>
    </recommendedName>
</protein>
<proteinExistence type="inferred from homology"/>
<dbReference type="GO" id="GO:0055085">
    <property type="term" value="P:transmembrane transport"/>
    <property type="evidence" value="ECO:0007669"/>
    <property type="project" value="TreeGrafter"/>
</dbReference>
<dbReference type="GO" id="GO:0016020">
    <property type="term" value="C:membrane"/>
    <property type="evidence" value="ECO:0007669"/>
    <property type="project" value="UniProtKB-SubCell"/>
</dbReference>
<name>B9XFU0_PEDPL</name>
<sequence length="374" mass="41028">MPEQQTNKPSVPYSSRGEFTHRVWIVISCVLGTAIILLLIWFGADILLLLFTGILLAIFLRTLSNWIQEHTRLGKIPSLILVITLLILLLGGAGWLMAGPISEQFNELSNQIPTAIDKIRHHLAQYPWGQKLIEPITSDDILPRARTILGQAKGIFSVTFTAITGFFLIIFIGLYLAMNARLHINGFIKLFPVNKRPRAREVLGDVGSLLQRWIIGQLVSMTIIGLVTGIGLHFVGVPLAGILGFLTGFLDFIPLVGPFIAGTISVLLAFLMSPTKALYVLLLFVALQFLESHLLIPIVQKKAAELPPVLTLIAMVLFGSLFGFMGVLLATPMLAVIMVLIKKLYIEDVLGDREPGPEPATSPSIPRPPESQPQ</sequence>
<dbReference type="Pfam" id="PF01594">
    <property type="entry name" value="AI-2E_transport"/>
    <property type="match status" value="1"/>
</dbReference>
<feature type="transmembrane region" description="Helical" evidence="7">
    <location>
        <begin position="312"/>
        <end position="341"/>
    </location>
</feature>
<evidence type="ECO:0000313" key="8">
    <source>
        <dbReference type="EMBL" id="EEF61454.1"/>
    </source>
</evidence>
<comment type="caution">
    <text evidence="8">The sequence shown here is derived from an EMBL/GenBank/DDBJ whole genome shotgun (WGS) entry which is preliminary data.</text>
</comment>
<accession>B9XFU0</accession>
<dbReference type="InterPro" id="IPR002549">
    <property type="entry name" value="AI-2E-like"/>
</dbReference>
<dbReference type="EMBL" id="ABOX02000010">
    <property type="protein sequence ID" value="EEF61454.1"/>
    <property type="molecule type" value="Genomic_DNA"/>
</dbReference>
<comment type="similarity">
    <text evidence="2">Belongs to the autoinducer-2 exporter (AI-2E) (TC 2.A.86) family.</text>
</comment>
<dbReference type="PANTHER" id="PTHR21716:SF62">
    <property type="entry name" value="TRANSPORT PROTEIN YDBI-RELATED"/>
    <property type="match status" value="1"/>
</dbReference>
<dbReference type="RefSeq" id="WP_007414686.1">
    <property type="nucleotide sequence ID" value="NZ_ABOX02000010.1"/>
</dbReference>
<evidence type="ECO:0000256" key="2">
    <source>
        <dbReference type="ARBA" id="ARBA00009773"/>
    </source>
</evidence>
<dbReference type="STRING" id="320771.Cflav_PD4475"/>
<evidence type="ECO:0000256" key="6">
    <source>
        <dbReference type="SAM" id="MobiDB-lite"/>
    </source>
</evidence>
<feature type="compositionally biased region" description="Pro residues" evidence="6">
    <location>
        <begin position="357"/>
        <end position="374"/>
    </location>
</feature>
<evidence type="ECO:0008006" key="10">
    <source>
        <dbReference type="Google" id="ProtNLM"/>
    </source>
</evidence>
<feature type="region of interest" description="Disordered" evidence="6">
    <location>
        <begin position="354"/>
        <end position="374"/>
    </location>
</feature>
<dbReference type="AlphaFoldDB" id="B9XFU0"/>
<reference evidence="8 9" key="1">
    <citation type="journal article" date="2011" name="J. Bacteriol.">
        <title>Genome sequence of 'Pedosphaera parvula' Ellin514, an aerobic Verrucomicrobial isolate from pasture soil.</title>
        <authorList>
            <person name="Kant R."/>
            <person name="van Passel M.W."/>
            <person name="Sangwan P."/>
            <person name="Palva A."/>
            <person name="Lucas S."/>
            <person name="Copeland A."/>
            <person name="Lapidus A."/>
            <person name="Glavina Del Rio T."/>
            <person name="Dalin E."/>
            <person name="Tice H."/>
            <person name="Bruce D."/>
            <person name="Goodwin L."/>
            <person name="Pitluck S."/>
            <person name="Chertkov O."/>
            <person name="Larimer F.W."/>
            <person name="Land M.L."/>
            <person name="Hauser L."/>
            <person name="Brettin T.S."/>
            <person name="Detter J.C."/>
            <person name="Han S."/>
            <person name="de Vos W.M."/>
            <person name="Janssen P.H."/>
            <person name="Smidt H."/>
        </authorList>
    </citation>
    <scope>NUCLEOTIDE SEQUENCE [LARGE SCALE GENOMIC DNA]</scope>
    <source>
        <strain evidence="8 9">Ellin514</strain>
    </source>
</reference>
<dbReference type="OrthoDB" id="9793390at2"/>
<keyword evidence="9" id="KW-1185">Reference proteome</keyword>
<keyword evidence="3 7" id="KW-0812">Transmembrane</keyword>
<comment type="subcellular location">
    <subcellularLocation>
        <location evidence="1">Membrane</location>
        <topology evidence="1">Multi-pass membrane protein</topology>
    </subcellularLocation>
</comment>
<evidence type="ECO:0000313" key="9">
    <source>
        <dbReference type="Proteomes" id="UP000003688"/>
    </source>
</evidence>
<feature type="transmembrane region" description="Helical" evidence="7">
    <location>
        <begin position="278"/>
        <end position="300"/>
    </location>
</feature>
<feature type="transmembrane region" description="Helical" evidence="7">
    <location>
        <begin position="48"/>
        <end position="67"/>
    </location>
</feature>
<feature type="transmembrane region" description="Helical" evidence="7">
    <location>
        <begin position="218"/>
        <end position="246"/>
    </location>
</feature>
<feature type="transmembrane region" description="Helical" evidence="7">
    <location>
        <begin position="79"/>
        <end position="98"/>
    </location>
</feature>
<evidence type="ECO:0000256" key="1">
    <source>
        <dbReference type="ARBA" id="ARBA00004141"/>
    </source>
</evidence>
<dbReference type="PANTHER" id="PTHR21716">
    <property type="entry name" value="TRANSMEMBRANE PROTEIN"/>
    <property type="match status" value="1"/>
</dbReference>
<evidence type="ECO:0000256" key="3">
    <source>
        <dbReference type="ARBA" id="ARBA00022692"/>
    </source>
</evidence>
<evidence type="ECO:0000256" key="5">
    <source>
        <dbReference type="ARBA" id="ARBA00023136"/>
    </source>
</evidence>
<feature type="transmembrane region" description="Helical" evidence="7">
    <location>
        <begin position="23"/>
        <end position="42"/>
    </location>
</feature>
<dbReference type="Proteomes" id="UP000003688">
    <property type="component" value="Unassembled WGS sequence"/>
</dbReference>
<feature type="transmembrane region" description="Helical" evidence="7">
    <location>
        <begin position="252"/>
        <end position="271"/>
    </location>
</feature>
<keyword evidence="5 7" id="KW-0472">Membrane</keyword>
<organism evidence="8 9">
    <name type="scientific">Pedosphaera parvula (strain Ellin514)</name>
    <dbReference type="NCBI Taxonomy" id="320771"/>
    <lineage>
        <taxon>Bacteria</taxon>
        <taxon>Pseudomonadati</taxon>
        <taxon>Verrucomicrobiota</taxon>
        <taxon>Pedosphaerae</taxon>
        <taxon>Pedosphaerales</taxon>
        <taxon>Pedosphaeraceae</taxon>
        <taxon>Pedosphaera</taxon>
    </lineage>
</organism>